<dbReference type="Gene3D" id="3.30.300.30">
    <property type="match status" value="1"/>
</dbReference>
<dbReference type="InterPro" id="IPR042099">
    <property type="entry name" value="ANL_N_sf"/>
</dbReference>
<organism evidence="4 5">
    <name type="scientific">Jatrophihabitans lederbergiae</name>
    <dbReference type="NCBI Taxonomy" id="3075547"/>
    <lineage>
        <taxon>Bacteria</taxon>
        <taxon>Bacillati</taxon>
        <taxon>Actinomycetota</taxon>
        <taxon>Actinomycetes</taxon>
        <taxon>Jatrophihabitantales</taxon>
        <taxon>Jatrophihabitantaceae</taxon>
        <taxon>Jatrophihabitans</taxon>
    </lineage>
</organism>
<dbReference type="Proteomes" id="UP001183176">
    <property type="component" value="Unassembled WGS sequence"/>
</dbReference>
<comment type="caution">
    <text evidence="4">The sequence shown here is derived from an EMBL/GenBank/DDBJ whole genome shotgun (WGS) entry which is preliminary data.</text>
</comment>
<dbReference type="EMBL" id="JAVREH010000005">
    <property type="protein sequence ID" value="MDT0260876.1"/>
    <property type="molecule type" value="Genomic_DNA"/>
</dbReference>
<dbReference type="PANTHER" id="PTHR43352:SF1">
    <property type="entry name" value="ANTHRANILATE--COA LIGASE"/>
    <property type="match status" value="1"/>
</dbReference>
<dbReference type="InterPro" id="IPR000873">
    <property type="entry name" value="AMP-dep_synth/lig_dom"/>
</dbReference>
<protein>
    <submittedName>
        <fullName evidence="4">AMP-binding protein</fullName>
    </submittedName>
</protein>
<dbReference type="PANTHER" id="PTHR43352">
    <property type="entry name" value="ACETYL-COA SYNTHETASE"/>
    <property type="match status" value="1"/>
</dbReference>
<sequence>MNAPSLTVPAAPDTTAPAAYLAAPTRSAHVDTFARDLLPAATACPTVRFDLPELRYPDRVNCAVELLDGTIMRVGGHRPCVRTDDGEVWSYNEVADLVNRVAAVLVEDLHVVPGNRVLLRGPNTRWLLVCWLAALRAGAVVVTTMPLLRARELRECLDKAAVDVALCDDRYLDELRDAGLAANRIVSWGAAADADLTRRAESKAAGFVPVDTAADDIALIAFTSGTSGTPKATAHFHRDVLAIADTFSAHLLQPRADDVFAGSPPLAFTFGLGGLLVFPMRVGACTVMSERPAPKDLFASVARHGVTILFTAPTAYRAILEHLGHLELGSLRTCVSAGEALPAVVWHAFHDATGLRIVDGIGSTEMLHVFVSAAGDDIRPGSTGRAVPGFRARVVDDSGRPVPTGVVGMLAVQGPTGCRYLDDERQQRYVRDGWNLTGDRYLQDSDGYLWHQGRADDLIVSSGYNIAGPEVEHTLVRHPDVVESGVVGVPDEARGTVVKAFVVLAAGVVADDAKARELQEFVKSEIAPYKYPRLVEFVGSLPRTDNGKLRRALLRERS</sequence>
<keyword evidence="5" id="KW-1185">Reference proteome</keyword>
<name>A0ABU2J7B7_9ACTN</name>
<dbReference type="SUPFAM" id="SSF56801">
    <property type="entry name" value="Acetyl-CoA synthetase-like"/>
    <property type="match status" value="1"/>
</dbReference>
<dbReference type="Gene3D" id="3.40.50.12780">
    <property type="entry name" value="N-terminal domain of ligase-like"/>
    <property type="match status" value="1"/>
</dbReference>
<feature type="domain" description="AMP-binding enzyme C-terminal" evidence="3">
    <location>
        <begin position="470"/>
        <end position="548"/>
    </location>
</feature>
<dbReference type="RefSeq" id="WP_311422033.1">
    <property type="nucleotide sequence ID" value="NZ_JAVREH010000005.1"/>
</dbReference>
<evidence type="ECO:0000259" key="3">
    <source>
        <dbReference type="Pfam" id="PF13193"/>
    </source>
</evidence>
<gene>
    <name evidence="4" type="ORF">RM423_05655</name>
</gene>
<evidence type="ECO:0000313" key="5">
    <source>
        <dbReference type="Proteomes" id="UP001183176"/>
    </source>
</evidence>
<dbReference type="InterPro" id="IPR025110">
    <property type="entry name" value="AMP-bd_C"/>
</dbReference>
<evidence type="ECO:0000259" key="2">
    <source>
        <dbReference type="Pfam" id="PF00501"/>
    </source>
</evidence>
<dbReference type="Pfam" id="PF13193">
    <property type="entry name" value="AMP-binding_C"/>
    <property type="match status" value="1"/>
</dbReference>
<accession>A0ABU2J7B7</accession>
<evidence type="ECO:0000256" key="1">
    <source>
        <dbReference type="ARBA" id="ARBA00022598"/>
    </source>
</evidence>
<feature type="domain" description="AMP-dependent synthetase/ligase" evidence="2">
    <location>
        <begin position="77"/>
        <end position="416"/>
    </location>
</feature>
<dbReference type="PROSITE" id="PS00455">
    <property type="entry name" value="AMP_BINDING"/>
    <property type="match status" value="1"/>
</dbReference>
<dbReference type="InterPro" id="IPR020845">
    <property type="entry name" value="AMP-binding_CS"/>
</dbReference>
<keyword evidence="1" id="KW-0436">Ligase</keyword>
<dbReference type="InterPro" id="IPR045851">
    <property type="entry name" value="AMP-bd_C_sf"/>
</dbReference>
<evidence type="ECO:0000313" key="4">
    <source>
        <dbReference type="EMBL" id="MDT0260876.1"/>
    </source>
</evidence>
<dbReference type="Pfam" id="PF00501">
    <property type="entry name" value="AMP-binding"/>
    <property type="match status" value="1"/>
</dbReference>
<proteinExistence type="predicted"/>
<reference evidence="5" key="1">
    <citation type="submission" date="2023-07" db="EMBL/GenBank/DDBJ databases">
        <title>30 novel species of actinomycetes from the DSMZ collection.</title>
        <authorList>
            <person name="Nouioui I."/>
        </authorList>
    </citation>
    <scope>NUCLEOTIDE SEQUENCE [LARGE SCALE GENOMIC DNA]</scope>
    <source>
        <strain evidence="5">DSM 44399</strain>
    </source>
</reference>